<evidence type="ECO:0000256" key="8">
    <source>
        <dbReference type="SAM" id="Phobius"/>
    </source>
</evidence>
<keyword evidence="10" id="KW-1185">Reference proteome</keyword>
<feature type="non-terminal residue" evidence="9">
    <location>
        <position position="201"/>
    </location>
</feature>
<comment type="subcellular location">
    <subcellularLocation>
        <location evidence="1">Cell membrane</location>
        <topology evidence="1">Multi-pass membrane protein</topology>
    </subcellularLocation>
</comment>
<feature type="transmembrane region" description="Helical" evidence="8">
    <location>
        <begin position="55"/>
        <end position="73"/>
    </location>
</feature>
<evidence type="ECO:0000313" key="10">
    <source>
        <dbReference type="Proteomes" id="UP001171945"/>
    </source>
</evidence>
<organism evidence="9 10">
    <name type="scientific">Candidatus Marithioploca araucensis</name>
    <dbReference type="NCBI Taxonomy" id="70273"/>
    <lineage>
        <taxon>Bacteria</taxon>
        <taxon>Pseudomonadati</taxon>
        <taxon>Pseudomonadota</taxon>
        <taxon>Gammaproteobacteria</taxon>
        <taxon>Thiotrichales</taxon>
        <taxon>Thiotrichaceae</taxon>
        <taxon>Candidatus Marithioploca</taxon>
    </lineage>
</organism>
<evidence type="ECO:0000313" key="9">
    <source>
        <dbReference type="EMBL" id="MDM8563092.1"/>
    </source>
</evidence>
<evidence type="ECO:0000256" key="7">
    <source>
        <dbReference type="ARBA" id="ARBA00023136"/>
    </source>
</evidence>
<dbReference type="EMBL" id="JAUCGM010000445">
    <property type="protein sequence ID" value="MDM8563092.1"/>
    <property type="molecule type" value="Genomic_DNA"/>
</dbReference>
<evidence type="ECO:0000256" key="4">
    <source>
        <dbReference type="ARBA" id="ARBA00022475"/>
    </source>
</evidence>
<keyword evidence="3" id="KW-0813">Transport</keyword>
<dbReference type="Proteomes" id="UP001171945">
    <property type="component" value="Unassembled WGS sequence"/>
</dbReference>
<comment type="similarity">
    <text evidence="2">Belongs to the BCCT transporter (TC 2.A.15) family.</text>
</comment>
<feature type="transmembrane region" description="Helical" evidence="8">
    <location>
        <begin position="15"/>
        <end position="35"/>
    </location>
</feature>
<keyword evidence="6 8" id="KW-1133">Transmembrane helix</keyword>
<feature type="transmembrane region" description="Helical" evidence="8">
    <location>
        <begin position="145"/>
        <end position="165"/>
    </location>
</feature>
<sequence length="201" mass="21913">MKTLQENQEKTKNHLVFFVSVVLCGAIGVWGVIAPDAMTNAALGMTGFALKSLDWFFLALCTGFLILSIYMAFGPYGHIRLGKDEDRPEFSTISWLAMLFAAGMGAGLLFWGVAEPIFHYLSPPGMTGKTPEAARMAMVITNLHWGLHAWSIYAVCALVIAYFGFRKGTASLISSPIKAEFGCIHRGFWCHTADVIGVLAV</sequence>
<gene>
    <name evidence="9" type="ORF">QUF54_07045</name>
</gene>
<evidence type="ECO:0000256" key="6">
    <source>
        <dbReference type="ARBA" id="ARBA00022989"/>
    </source>
</evidence>
<keyword evidence="7 8" id="KW-0472">Membrane</keyword>
<evidence type="ECO:0000256" key="2">
    <source>
        <dbReference type="ARBA" id="ARBA00005658"/>
    </source>
</evidence>
<dbReference type="PANTHER" id="PTHR30047">
    <property type="entry name" value="HIGH-AFFINITY CHOLINE TRANSPORT PROTEIN-RELATED"/>
    <property type="match status" value="1"/>
</dbReference>
<reference evidence="9" key="1">
    <citation type="submission" date="2023-06" db="EMBL/GenBank/DDBJ databases">
        <title>Uncultivated large filamentous bacteria from sulfidic sediments reveal new species and different genomic features in energy metabolism and defense.</title>
        <authorList>
            <person name="Fonseca A."/>
        </authorList>
    </citation>
    <scope>NUCLEOTIDE SEQUENCE</scope>
    <source>
        <strain evidence="9">HSG4</strain>
    </source>
</reference>
<dbReference type="Pfam" id="PF02028">
    <property type="entry name" value="BCCT"/>
    <property type="match status" value="1"/>
</dbReference>
<evidence type="ECO:0000256" key="1">
    <source>
        <dbReference type="ARBA" id="ARBA00004651"/>
    </source>
</evidence>
<evidence type="ECO:0000256" key="3">
    <source>
        <dbReference type="ARBA" id="ARBA00022448"/>
    </source>
</evidence>
<accession>A0ABT7VU32</accession>
<evidence type="ECO:0000256" key="5">
    <source>
        <dbReference type="ARBA" id="ARBA00022692"/>
    </source>
</evidence>
<keyword evidence="5 8" id="KW-0812">Transmembrane</keyword>
<proteinExistence type="inferred from homology"/>
<dbReference type="PANTHER" id="PTHR30047:SF7">
    <property type="entry name" value="HIGH-AFFINITY CHOLINE TRANSPORT PROTEIN"/>
    <property type="match status" value="1"/>
</dbReference>
<comment type="caution">
    <text evidence="9">The sequence shown here is derived from an EMBL/GenBank/DDBJ whole genome shotgun (WGS) entry which is preliminary data.</text>
</comment>
<name>A0ABT7VU32_9GAMM</name>
<protein>
    <submittedName>
        <fullName evidence="9">BCCT family transporter</fullName>
    </submittedName>
</protein>
<keyword evidence="4" id="KW-1003">Cell membrane</keyword>
<feature type="transmembrane region" description="Helical" evidence="8">
    <location>
        <begin position="93"/>
        <end position="114"/>
    </location>
</feature>
<dbReference type="InterPro" id="IPR000060">
    <property type="entry name" value="BCCT_transptr"/>
</dbReference>